<accession>L7U246</accession>
<dbReference type="AlphaFoldDB" id="L7U246"/>
<feature type="signal peptide" evidence="1">
    <location>
        <begin position="1"/>
        <end position="25"/>
    </location>
</feature>
<evidence type="ECO:0008006" key="4">
    <source>
        <dbReference type="Google" id="ProtNLM"/>
    </source>
</evidence>
<dbReference type="STRING" id="1278073.MYSTI_01521"/>
<keyword evidence="1" id="KW-0732">Signal</keyword>
<reference evidence="2 3" key="1">
    <citation type="journal article" date="2013" name="Genome Announc.">
        <title>Complete genome sequence of Myxococcus stipitatus strain DSM 14675, a fruiting myxobacterium.</title>
        <authorList>
            <person name="Huntley S."/>
            <person name="Kneip S."/>
            <person name="Treuner-Lange A."/>
            <person name="Sogaard-Andersen L."/>
        </authorList>
    </citation>
    <scope>NUCLEOTIDE SEQUENCE [LARGE SCALE GENOMIC DNA]</scope>
    <source>
        <strain evidence="3">DSM 14675 / JCM 12634 / Mx s8</strain>
    </source>
</reference>
<feature type="chain" id="PRO_5003983263" description="Lipoprotein" evidence="1">
    <location>
        <begin position="26"/>
        <end position="115"/>
    </location>
</feature>
<dbReference type="Proteomes" id="UP000011131">
    <property type="component" value="Chromosome"/>
</dbReference>
<name>L7U246_MYXSD</name>
<keyword evidence="3" id="KW-1185">Reference proteome</keyword>
<organism evidence="2 3">
    <name type="scientific">Myxococcus stipitatus (strain DSM 14675 / JCM 12634 / Mx s8)</name>
    <dbReference type="NCBI Taxonomy" id="1278073"/>
    <lineage>
        <taxon>Bacteria</taxon>
        <taxon>Pseudomonadati</taxon>
        <taxon>Myxococcota</taxon>
        <taxon>Myxococcia</taxon>
        <taxon>Myxococcales</taxon>
        <taxon>Cystobacterineae</taxon>
        <taxon>Myxococcaceae</taxon>
        <taxon>Myxococcus</taxon>
    </lineage>
</organism>
<evidence type="ECO:0000256" key="1">
    <source>
        <dbReference type="SAM" id="SignalP"/>
    </source>
</evidence>
<evidence type="ECO:0000313" key="2">
    <source>
        <dbReference type="EMBL" id="AGC42861.1"/>
    </source>
</evidence>
<dbReference type="KEGG" id="msd:MYSTI_01521"/>
<dbReference type="EMBL" id="CP004025">
    <property type="protein sequence ID" value="AGC42861.1"/>
    <property type="molecule type" value="Genomic_DNA"/>
</dbReference>
<proteinExistence type="predicted"/>
<sequence>MRRNNHGLSLTLFIVGLLSASASHADTWRGTAPFCDGGCLPGETEITQSKVGDGGYCWSGHKTLCRNDMPTCPALQTKTMCLGVVLICDNGSYQANGQWRSCSKYACGGCLFGAF</sequence>
<dbReference type="HOGENOM" id="CLU_2106322_0_0_7"/>
<gene>
    <name evidence="2" type="ordered locus">MYSTI_01521</name>
</gene>
<evidence type="ECO:0000313" key="3">
    <source>
        <dbReference type="Proteomes" id="UP000011131"/>
    </source>
</evidence>
<protein>
    <recommendedName>
        <fullName evidence="4">Lipoprotein</fullName>
    </recommendedName>
</protein>